<evidence type="ECO:0000313" key="1">
    <source>
        <dbReference type="EMBL" id="OZM58721.1"/>
    </source>
</evidence>
<organism evidence="1 2">
    <name type="scientific">Lottiidibacillus patelloidae</name>
    <dbReference type="NCBI Taxonomy" id="2670334"/>
    <lineage>
        <taxon>Bacteria</taxon>
        <taxon>Bacillati</taxon>
        <taxon>Bacillota</taxon>
        <taxon>Bacilli</taxon>
        <taxon>Bacillales</taxon>
        <taxon>Bacillaceae</taxon>
        <taxon>Lottiidibacillus</taxon>
    </lineage>
</organism>
<comment type="caution">
    <text evidence="1">The sequence shown here is derived from an EMBL/GenBank/DDBJ whole genome shotgun (WGS) entry which is preliminary data.</text>
</comment>
<proteinExistence type="predicted"/>
<protein>
    <submittedName>
        <fullName evidence="1">Uncharacterized protein</fullName>
    </submittedName>
</protein>
<sequence>MIWEDVRKAYPNSWVVFEAIQAHSKNNYRIVDEIAVIDSFNDSMQALRRHSELHKLKPSRELYFFHTSREKLDIHEKKWAGLRKI</sequence>
<name>A0A263BY83_9BACI</name>
<dbReference type="EMBL" id="NPIA01000001">
    <property type="protein sequence ID" value="OZM58721.1"/>
    <property type="molecule type" value="Genomic_DNA"/>
</dbReference>
<dbReference type="Proteomes" id="UP000217083">
    <property type="component" value="Unassembled WGS sequence"/>
</dbReference>
<reference evidence="2" key="1">
    <citation type="submission" date="2017-08" db="EMBL/GenBank/DDBJ databases">
        <authorList>
            <person name="Huang Z."/>
        </authorList>
    </citation>
    <scope>NUCLEOTIDE SEQUENCE [LARGE SCALE GENOMIC DNA]</scope>
    <source>
        <strain evidence="2">SA5d-4</strain>
    </source>
</reference>
<reference evidence="1 2" key="2">
    <citation type="submission" date="2017-09" db="EMBL/GenBank/DDBJ databases">
        <title>Bacillus patelloidae sp. nov., isolated from the intestinal tract of a marine limpet.</title>
        <authorList>
            <person name="Liu R."/>
            <person name="Dong C."/>
            <person name="Shao Z."/>
        </authorList>
    </citation>
    <scope>NUCLEOTIDE SEQUENCE [LARGE SCALE GENOMIC DNA]</scope>
    <source>
        <strain evidence="1 2">SA5d-4</strain>
    </source>
</reference>
<evidence type="ECO:0000313" key="2">
    <source>
        <dbReference type="Proteomes" id="UP000217083"/>
    </source>
</evidence>
<dbReference type="RefSeq" id="WP_094922052.1">
    <property type="nucleotide sequence ID" value="NZ_NPIA01000001.1"/>
</dbReference>
<keyword evidence="2" id="KW-1185">Reference proteome</keyword>
<gene>
    <name evidence="1" type="ORF">CIB95_03895</name>
</gene>
<accession>A0A263BY83</accession>
<dbReference type="AlphaFoldDB" id="A0A263BY83"/>